<keyword evidence="6" id="KW-0998">Cell outer membrane</keyword>
<dbReference type="RefSeq" id="WP_157540954.1">
    <property type="nucleotide sequence ID" value="NZ_WQLA01000003.1"/>
</dbReference>
<evidence type="ECO:0000256" key="3">
    <source>
        <dbReference type="ARBA" id="ARBA00022452"/>
    </source>
</evidence>
<evidence type="ECO:0000259" key="8">
    <source>
        <dbReference type="Pfam" id="PF25183"/>
    </source>
</evidence>
<keyword evidence="10" id="KW-1185">Reference proteome</keyword>
<evidence type="ECO:0000256" key="1">
    <source>
        <dbReference type="ARBA" id="ARBA00004571"/>
    </source>
</evidence>
<proteinExistence type="predicted"/>
<evidence type="ECO:0000256" key="2">
    <source>
        <dbReference type="ARBA" id="ARBA00022448"/>
    </source>
</evidence>
<dbReference type="InterPro" id="IPR013784">
    <property type="entry name" value="Carb-bd-like_fold"/>
</dbReference>
<evidence type="ECO:0000256" key="7">
    <source>
        <dbReference type="SAM" id="SignalP"/>
    </source>
</evidence>
<evidence type="ECO:0000313" key="9">
    <source>
        <dbReference type="EMBL" id="MVN91061.1"/>
    </source>
</evidence>
<dbReference type="InterPro" id="IPR057601">
    <property type="entry name" value="Oar-like_b-barrel"/>
</dbReference>
<name>A0A6I4I7H9_9SPHI</name>
<gene>
    <name evidence="9" type="ORF">GO816_07995</name>
</gene>
<evidence type="ECO:0000256" key="6">
    <source>
        <dbReference type="ARBA" id="ARBA00023237"/>
    </source>
</evidence>
<dbReference type="Gene3D" id="2.60.40.1120">
    <property type="entry name" value="Carboxypeptidase-like, regulatory domain"/>
    <property type="match status" value="1"/>
</dbReference>
<comment type="caution">
    <text evidence="9">The sequence shown here is derived from an EMBL/GenBank/DDBJ whole genome shotgun (WGS) entry which is preliminary data.</text>
</comment>
<keyword evidence="5" id="KW-0472">Membrane</keyword>
<dbReference type="InterPro" id="IPR039426">
    <property type="entry name" value="TonB-dep_rcpt-like"/>
</dbReference>
<dbReference type="Pfam" id="PF25183">
    <property type="entry name" value="OMP_b-brl_4"/>
    <property type="match status" value="1"/>
</dbReference>
<keyword evidence="4" id="KW-0812">Transmembrane</keyword>
<dbReference type="InterPro" id="IPR036942">
    <property type="entry name" value="Beta-barrel_TonB_sf"/>
</dbReference>
<evidence type="ECO:0000256" key="4">
    <source>
        <dbReference type="ARBA" id="ARBA00022692"/>
    </source>
</evidence>
<feature type="signal peptide" evidence="7">
    <location>
        <begin position="1"/>
        <end position="20"/>
    </location>
</feature>
<dbReference type="GO" id="GO:0044718">
    <property type="term" value="P:siderophore transmembrane transport"/>
    <property type="evidence" value="ECO:0007669"/>
    <property type="project" value="TreeGrafter"/>
</dbReference>
<keyword evidence="2" id="KW-0813">Transport</keyword>
<dbReference type="Proteomes" id="UP000434850">
    <property type="component" value="Unassembled WGS sequence"/>
</dbReference>
<dbReference type="EMBL" id="WQLA01000003">
    <property type="protein sequence ID" value="MVN91061.1"/>
    <property type="molecule type" value="Genomic_DNA"/>
</dbReference>
<evidence type="ECO:0000256" key="5">
    <source>
        <dbReference type="ARBA" id="ARBA00023136"/>
    </source>
</evidence>
<accession>A0A6I4I7H9</accession>
<dbReference type="GO" id="GO:0009279">
    <property type="term" value="C:cell outer membrane"/>
    <property type="evidence" value="ECO:0007669"/>
    <property type="project" value="UniProtKB-SubCell"/>
</dbReference>
<evidence type="ECO:0000313" key="10">
    <source>
        <dbReference type="Proteomes" id="UP000434850"/>
    </source>
</evidence>
<keyword evidence="3" id="KW-1134">Transmembrane beta strand</keyword>
<dbReference type="GO" id="GO:0015344">
    <property type="term" value="F:siderophore uptake transmembrane transporter activity"/>
    <property type="evidence" value="ECO:0007669"/>
    <property type="project" value="TreeGrafter"/>
</dbReference>
<dbReference type="SUPFAM" id="SSF49452">
    <property type="entry name" value="Starch-binding domain-like"/>
    <property type="match status" value="1"/>
</dbReference>
<reference evidence="9 10" key="1">
    <citation type="submission" date="2019-12" db="EMBL/GenBank/DDBJ databases">
        <title>Mucilaginibacter sp. HME9299 genome sequencing and assembly.</title>
        <authorList>
            <person name="Kang H."/>
            <person name="Kim H."/>
            <person name="Joh K."/>
        </authorList>
    </citation>
    <scope>NUCLEOTIDE SEQUENCE [LARGE SCALE GENOMIC DNA]</scope>
    <source>
        <strain evidence="9 10">HME9299</strain>
    </source>
</reference>
<feature type="chain" id="PRO_5026236548" evidence="7">
    <location>
        <begin position="21"/>
        <end position="1109"/>
    </location>
</feature>
<dbReference type="OrthoDB" id="9768147at2"/>
<feature type="domain" description="TonB-dependent transporter Oar-like beta-barrel" evidence="8">
    <location>
        <begin position="234"/>
        <end position="1040"/>
    </location>
</feature>
<keyword evidence="7" id="KW-0732">Signal</keyword>
<dbReference type="GO" id="GO:0030246">
    <property type="term" value="F:carbohydrate binding"/>
    <property type="evidence" value="ECO:0007669"/>
    <property type="project" value="InterPro"/>
</dbReference>
<dbReference type="AlphaFoldDB" id="A0A6I4I7H9"/>
<dbReference type="Pfam" id="PF13620">
    <property type="entry name" value="CarboxypepD_reg"/>
    <property type="match status" value="1"/>
</dbReference>
<dbReference type="PANTHER" id="PTHR30069">
    <property type="entry name" value="TONB-DEPENDENT OUTER MEMBRANE RECEPTOR"/>
    <property type="match status" value="1"/>
</dbReference>
<dbReference type="SUPFAM" id="SSF56935">
    <property type="entry name" value="Porins"/>
    <property type="match status" value="1"/>
</dbReference>
<keyword evidence="9" id="KW-0675">Receptor</keyword>
<comment type="subcellular location">
    <subcellularLocation>
        <location evidence="1">Cell outer membrane</location>
        <topology evidence="1">Multi-pass membrane protein</topology>
    </subcellularLocation>
</comment>
<protein>
    <submittedName>
        <fullName evidence="9">TonB-dependent receptor</fullName>
    </submittedName>
</protein>
<sequence>MRKFLLLSMTFLLATVAAFAQVTTSSMTGLVKDSKEPLVGATIKATFVPAGTVYSTSTRADGRFSIPNMRAGGPYTIEVTYIGFEPQKFTDVTLKLGEPFVLNAVLAQTGTQLAAVNIVASNPRSVLNSDRSGSTTNISKRDILNLPSVRRNINDLVRVTPQASADGQSIGGGNYRQNNITIDGGNFNNQFGIGTNLPGNGNPIPLDALDEITVNVNPTDVRQSGFIGSAINATTRSGTNEFSGSAYTYFRSEKQQGTKVRNYPELVPADLNIKIYGARVGGPIIKNKLFFFANFEKAEEPGINSRFRASSASEPFPATPNVNRPTVTEMDAIKDYLVQKYGYNPGDYQNYGYKSTRTNIVGRIDWNISDKHRFNVRYSRLESQVPSFVSTSTNPLTSSVIYPNGGNRSDNNSLTFSNSNYYTNYNFYSLSAELNSTFFSRLANTFRFTYNNQNEPRSSTGGSAFPFVDILKDGRPFASFGSEPFTTGNLRDVNSLSFVDYVQYSFGKHNLLGGVQADISTTKNGFQRFATGYYVFNSFDDFKNNVNPRAFARTFSLNNDYSQAFPTFKNQTYSIYAQDDYNVSEKLRLSFGVRASLYRYSQDAITHPLVAGLTFANGERLNTGSLPKSAFLVSPRASFNYDIKGDRSVQLRGSAGIFSGGIPNVWIVSQVGDAGMIQFTQTAVTPSEVSAIAGPFDPNPRAYLPATPPTAGTTIPTALSFIDPKIKAPQTFKSNLALDARLPFGFTATVEAIYNRDFRTVLFRNPNLVEGQPLNVAGYPDNRLIYPSTNGAKYYNVLSAAGLPVANNTTGATGLNTYVLDNGTKGHYFSIAGTIQKQFSKGLSASLSYIHSQARTQFDGNGDQPSGSWQNTFSVNGSNTPEMGYAGYVLPNRIVASFTYRKEYLKHLASQLTLFYNGSNQGRISYTYSTDLNRDGGNSDLIYVPKDPSEITFTPFTIGTGANAVTYTAQQQSDIFFRFIEQDQYLQSRKGKYAERNGGLSPWFNQVDLQFQQDLFQNIGGKRNTLQFNLTISNFANFVNKNWGVRQVITQSNVLVPTNANNLTPGGTTRPTFRLQFDGNLPTNAVRTRDDVSFNSTYTMQFGLRYIFN</sequence>
<dbReference type="PANTHER" id="PTHR30069:SF46">
    <property type="entry name" value="OAR PROTEIN"/>
    <property type="match status" value="1"/>
</dbReference>
<dbReference type="Gene3D" id="2.40.170.20">
    <property type="entry name" value="TonB-dependent receptor, beta-barrel domain"/>
    <property type="match status" value="1"/>
</dbReference>
<organism evidence="9 10">
    <name type="scientific">Mucilaginibacter aquatilis</name>
    <dbReference type="NCBI Taxonomy" id="1517760"/>
    <lineage>
        <taxon>Bacteria</taxon>
        <taxon>Pseudomonadati</taxon>
        <taxon>Bacteroidota</taxon>
        <taxon>Sphingobacteriia</taxon>
        <taxon>Sphingobacteriales</taxon>
        <taxon>Sphingobacteriaceae</taxon>
        <taxon>Mucilaginibacter</taxon>
    </lineage>
</organism>